<accession>A0A6J4JAA5</accession>
<dbReference type="EMBL" id="CADCTI010000265">
    <property type="protein sequence ID" value="CAA9272123.1"/>
    <property type="molecule type" value="Genomic_DNA"/>
</dbReference>
<feature type="compositionally biased region" description="Low complexity" evidence="1">
    <location>
        <begin position="93"/>
        <end position="110"/>
    </location>
</feature>
<sequence length="192" mass="20701">AHRAARPARGRQGNPGADHREPAGRAGHLHGRHLPGQRERSDRAGHEGQGLHGRRGPRPRRDHRRHGQGPPGRGRRRRRLPARRLPPHHRPGRAAARVARRPGAQAGPCPRARRQGGRAGAPALRPPDAGRRQGGAARRRQARDRAPPPGRAPAADGAAVAVLRGRGAAGHDRRGRLRRRGLRARDEGAGAL</sequence>
<feature type="compositionally biased region" description="Basic and acidic residues" evidence="1">
    <location>
        <begin position="183"/>
        <end position="192"/>
    </location>
</feature>
<feature type="compositionally biased region" description="Basic residues" evidence="1">
    <location>
        <begin position="52"/>
        <end position="92"/>
    </location>
</feature>
<dbReference type="AlphaFoldDB" id="A0A6J4JAA5"/>
<keyword evidence="2" id="KW-0808">Transferase</keyword>
<feature type="region of interest" description="Disordered" evidence="1">
    <location>
        <begin position="1"/>
        <end position="192"/>
    </location>
</feature>
<evidence type="ECO:0000313" key="2">
    <source>
        <dbReference type="EMBL" id="CAA9272123.1"/>
    </source>
</evidence>
<protein>
    <submittedName>
        <fullName evidence="2">Adenylate kinase</fullName>
        <ecNumber evidence="2">2.7.4.3</ecNumber>
    </submittedName>
</protein>
<keyword evidence="2" id="KW-0418">Kinase</keyword>
<organism evidence="2">
    <name type="scientific">uncultured Blastococcus sp</name>
    <dbReference type="NCBI Taxonomy" id="217144"/>
    <lineage>
        <taxon>Bacteria</taxon>
        <taxon>Bacillati</taxon>
        <taxon>Actinomycetota</taxon>
        <taxon>Actinomycetes</taxon>
        <taxon>Geodermatophilales</taxon>
        <taxon>Geodermatophilaceae</taxon>
        <taxon>Blastococcus</taxon>
        <taxon>environmental samples</taxon>
    </lineage>
</organism>
<reference evidence="2" key="1">
    <citation type="submission" date="2020-02" db="EMBL/GenBank/DDBJ databases">
        <authorList>
            <person name="Meier V. D."/>
        </authorList>
    </citation>
    <scope>NUCLEOTIDE SEQUENCE</scope>
    <source>
        <strain evidence="2">AVDCRST_MAG57</strain>
    </source>
</reference>
<dbReference type="EC" id="2.7.4.3" evidence="2"/>
<feature type="compositionally biased region" description="Basic residues" evidence="1">
    <location>
        <begin position="173"/>
        <end position="182"/>
    </location>
</feature>
<feature type="compositionally biased region" description="Low complexity" evidence="1">
    <location>
        <begin position="152"/>
        <end position="166"/>
    </location>
</feature>
<feature type="compositionally biased region" description="Basic and acidic residues" evidence="1">
    <location>
        <begin position="36"/>
        <end position="46"/>
    </location>
</feature>
<evidence type="ECO:0000256" key="1">
    <source>
        <dbReference type="SAM" id="MobiDB-lite"/>
    </source>
</evidence>
<name>A0A6J4JAA5_9ACTN</name>
<dbReference type="GO" id="GO:0004017">
    <property type="term" value="F:AMP kinase activity"/>
    <property type="evidence" value="ECO:0007669"/>
    <property type="project" value="UniProtKB-EC"/>
</dbReference>
<proteinExistence type="predicted"/>
<feature type="non-terminal residue" evidence="2">
    <location>
        <position position="192"/>
    </location>
</feature>
<feature type="non-terminal residue" evidence="2">
    <location>
        <position position="1"/>
    </location>
</feature>
<gene>
    <name evidence="2" type="ORF">AVDCRST_MAG57-3239</name>
</gene>